<evidence type="ECO:0000256" key="1">
    <source>
        <dbReference type="SAM" id="MobiDB-lite"/>
    </source>
</evidence>
<evidence type="ECO:0000313" key="2">
    <source>
        <dbReference type="EMBL" id="RXM90685.1"/>
    </source>
</evidence>
<keyword evidence="3" id="KW-1185">Reference proteome</keyword>
<dbReference type="EMBL" id="SCEB01014793">
    <property type="protein sequence ID" value="RXM90685.1"/>
    <property type="molecule type" value="Genomic_DNA"/>
</dbReference>
<feature type="region of interest" description="Disordered" evidence="1">
    <location>
        <begin position="1"/>
        <end position="37"/>
    </location>
</feature>
<protein>
    <submittedName>
        <fullName evidence="2">Uncharacterized protein</fullName>
    </submittedName>
</protein>
<organism evidence="2 3">
    <name type="scientific">Acipenser ruthenus</name>
    <name type="common">Sterlet sturgeon</name>
    <dbReference type="NCBI Taxonomy" id="7906"/>
    <lineage>
        <taxon>Eukaryota</taxon>
        <taxon>Metazoa</taxon>
        <taxon>Chordata</taxon>
        <taxon>Craniata</taxon>
        <taxon>Vertebrata</taxon>
        <taxon>Euteleostomi</taxon>
        <taxon>Actinopterygii</taxon>
        <taxon>Chondrostei</taxon>
        <taxon>Acipenseriformes</taxon>
        <taxon>Acipenseridae</taxon>
        <taxon>Acipenser</taxon>
    </lineage>
</organism>
<proteinExistence type="predicted"/>
<reference evidence="2 3" key="1">
    <citation type="submission" date="2019-01" db="EMBL/GenBank/DDBJ databases">
        <title>Draft Genome and Complete Hox-Cluster Characterization of the Sterlet Sturgeon (Acipenser ruthenus).</title>
        <authorList>
            <person name="Wei Q."/>
        </authorList>
    </citation>
    <scope>NUCLEOTIDE SEQUENCE [LARGE SCALE GENOMIC DNA]</scope>
    <source>
        <strain evidence="2">WHYD16114868_AA</strain>
        <tissue evidence="2">Blood</tissue>
    </source>
</reference>
<comment type="caution">
    <text evidence="2">The sequence shown here is derived from an EMBL/GenBank/DDBJ whole genome shotgun (WGS) entry which is preliminary data.</text>
</comment>
<dbReference type="AlphaFoldDB" id="A0A444UR97"/>
<name>A0A444UR97_ACIRT</name>
<gene>
    <name evidence="2" type="ORF">EOD39_21950</name>
</gene>
<evidence type="ECO:0000313" key="3">
    <source>
        <dbReference type="Proteomes" id="UP000289886"/>
    </source>
</evidence>
<feature type="compositionally biased region" description="Basic and acidic residues" evidence="1">
    <location>
        <begin position="11"/>
        <end position="37"/>
    </location>
</feature>
<sequence>MTDRFLTLTQESEKRFRREEEQRERTRQEEAKERERQWAERKAAFETKRMARKREYDEVANFCYRPITTTVAHNRTGYIPKTVVDSCSNSQHCTLFPVALVNTGQPCRTALVLT</sequence>
<accession>A0A444UR97</accession>
<dbReference type="Proteomes" id="UP000289886">
    <property type="component" value="Unassembled WGS sequence"/>
</dbReference>